<feature type="chain" id="PRO_5047281314" description="Mannosyl-glycoprotein endo-beta-N-acetylglucosamidase-like domain-containing protein" evidence="2">
    <location>
        <begin position="24"/>
        <end position="468"/>
    </location>
</feature>
<feature type="signal peptide" evidence="2">
    <location>
        <begin position="1"/>
        <end position="23"/>
    </location>
</feature>
<protein>
    <recommendedName>
        <fullName evidence="3">Mannosyl-glycoprotein endo-beta-N-acetylglucosamidase-like domain-containing protein</fullName>
    </recommendedName>
</protein>
<evidence type="ECO:0000256" key="1">
    <source>
        <dbReference type="ARBA" id="ARBA00022801"/>
    </source>
</evidence>
<organism evidence="4 5">
    <name type="scientific">Pontibacillus salipaludis</name>
    <dbReference type="NCBI Taxonomy" id="1697394"/>
    <lineage>
        <taxon>Bacteria</taxon>
        <taxon>Bacillati</taxon>
        <taxon>Bacillota</taxon>
        <taxon>Bacilli</taxon>
        <taxon>Bacillales</taxon>
        <taxon>Bacillaceae</taxon>
        <taxon>Pontibacillus</taxon>
    </lineage>
</organism>
<proteinExistence type="predicted"/>
<dbReference type="Pfam" id="PF01832">
    <property type="entry name" value="Glucosaminidase"/>
    <property type="match status" value="1"/>
</dbReference>
<keyword evidence="1" id="KW-0378">Hydrolase</keyword>
<evidence type="ECO:0000313" key="5">
    <source>
        <dbReference type="Proteomes" id="UP000642571"/>
    </source>
</evidence>
<comment type="caution">
    <text evidence="4">The sequence shown here is derived from an EMBL/GenBank/DDBJ whole genome shotgun (WGS) entry which is preliminary data.</text>
</comment>
<dbReference type="PANTHER" id="PTHR33308">
    <property type="entry name" value="PEPTIDOGLYCAN HYDROLASE FLGJ"/>
    <property type="match status" value="1"/>
</dbReference>
<keyword evidence="5" id="KW-1185">Reference proteome</keyword>
<evidence type="ECO:0000256" key="2">
    <source>
        <dbReference type="SAM" id="SignalP"/>
    </source>
</evidence>
<accession>A0ABQ1QI41</accession>
<dbReference type="InterPro" id="IPR051056">
    <property type="entry name" value="Glycosyl_Hydrolase_73"/>
</dbReference>
<dbReference type="Gene3D" id="1.10.530.10">
    <property type="match status" value="1"/>
</dbReference>
<evidence type="ECO:0000313" key="4">
    <source>
        <dbReference type="EMBL" id="GGD28524.1"/>
    </source>
</evidence>
<dbReference type="SMART" id="SM00047">
    <property type="entry name" value="LYZ2"/>
    <property type="match status" value="1"/>
</dbReference>
<name>A0ABQ1QI41_9BACI</name>
<feature type="domain" description="Mannosyl-glycoprotein endo-beta-N-acetylglucosamidase-like" evidence="3">
    <location>
        <begin position="191"/>
        <end position="321"/>
    </location>
</feature>
<dbReference type="EMBL" id="BMIN01000027">
    <property type="protein sequence ID" value="GGD28524.1"/>
    <property type="molecule type" value="Genomic_DNA"/>
</dbReference>
<dbReference type="InterPro" id="IPR002901">
    <property type="entry name" value="MGlyc_endo_b_GlcNAc-like_dom"/>
</dbReference>
<sequence length="468" mass="53827">MIQRILFLCVLFLLGFLITPVEAANEIQFDYYTVKQDGYIYGLYEKDSITPHMLMKAPQSLLEYKDKVLDRNKEDLYYGDFKIGTYPDITSSNVIDTVKPSVPYYTLENGVMKAGYPDTTWSPHISTNPSPYMEEGRYYIRERDGNSYDYYEYYGDFKKFAFTYDPPYTVFNLHQSAGDSFNAAEMTERILAISPTSSLANWTEAFQKAEGLYNVNAVYLIAHAAHETAWGMSTIARDKHNLFGLKAYDHCPYTCATSFASYADSILYNAQYVKKAYLIEGAAYYHGPNLKGMNVRYATDVRWDEKIGRIMGSLERYEQYDTFYMDYEKQQLKLRTMSGDVPIINTDPTWGPMHSDAMVIDGPDLKDAYSGKFLRGLSSNEQQIIKASLPYDTSVSGDGVNFRIVNSDDALLYTEPKLTSLYKVDQKEQKIDNLTVFHIRDKQNGFYKTMLQNKQIVWVKAEDTEVFN</sequence>
<reference evidence="5" key="1">
    <citation type="journal article" date="2019" name="Int. J. Syst. Evol. Microbiol.">
        <title>The Global Catalogue of Microorganisms (GCM) 10K type strain sequencing project: providing services to taxonomists for standard genome sequencing and annotation.</title>
        <authorList>
            <consortium name="The Broad Institute Genomics Platform"/>
            <consortium name="The Broad Institute Genome Sequencing Center for Infectious Disease"/>
            <person name="Wu L."/>
            <person name="Ma J."/>
        </authorList>
    </citation>
    <scope>NUCLEOTIDE SEQUENCE [LARGE SCALE GENOMIC DNA]</scope>
    <source>
        <strain evidence="5">CGMCC 1.15353</strain>
    </source>
</reference>
<dbReference type="RefSeq" id="WP_188656105.1">
    <property type="nucleotide sequence ID" value="NZ_BMIN01000027.1"/>
</dbReference>
<gene>
    <name evidence="4" type="ORF">GCM10011389_40090</name>
</gene>
<keyword evidence="2" id="KW-0732">Signal</keyword>
<dbReference type="PANTHER" id="PTHR33308:SF9">
    <property type="entry name" value="PEPTIDOGLYCAN HYDROLASE FLGJ"/>
    <property type="match status" value="1"/>
</dbReference>
<evidence type="ECO:0000259" key="3">
    <source>
        <dbReference type="SMART" id="SM00047"/>
    </source>
</evidence>
<dbReference type="Proteomes" id="UP000642571">
    <property type="component" value="Unassembled WGS sequence"/>
</dbReference>